<dbReference type="EMBL" id="OZ035824">
    <property type="protein sequence ID" value="CAL1592246.1"/>
    <property type="molecule type" value="Genomic_DNA"/>
</dbReference>
<protein>
    <submittedName>
        <fullName evidence="2">Uncharacterized protein</fullName>
    </submittedName>
</protein>
<dbReference type="Proteomes" id="UP001497482">
    <property type="component" value="Chromosome 2"/>
</dbReference>
<keyword evidence="3" id="KW-1185">Reference proteome</keyword>
<dbReference type="AlphaFoldDB" id="A0AAV2KQJ9"/>
<feature type="compositionally biased region" description="Low complexity" evidence="1">
    <location>
        <begin position="1"/>
        <end position="27"/>
    </location>
</feature>
<name>A0AAV2KQJ9_KNICA</name>
<evidence type="ECO:0000313" key="3">
    <source>
        <dbReference type="Proteomes" id="UP001497482"/>
    </source>
</evidence>
<sequence>MELSESSFMSGSSGEEYIPPAASSSRRSAPKRKRASTSQGRGGGWGQGPSHAGVAAVNLTVAPRKENGHLPLKAVEGVGGKARGMLDTLL</sequence>
<evidence type="ECO:0000313" key="2">
    <source>
        <dbReference type="EMBL" id="CAL1592246.1"/>
    </source>
</evidence>
<feature type="region of interest" description="Disordered" evidence="1">
    <location>
        <begin position="1"/>
        <end position="52"/>
    </location>
</feature>
<organism evidence="2 3">
    <name type="scientific">Knipowitschia caucasica</name>
    <name type="common">Caucasian dwarf goby</name>
    <name type="synonym">Pomatoschistus caucasicus</name>
    <dbReference type="NCBI Taxonomy" id="637954"/>
    <lineage>
        <taxon>Eukaryota</taxon>
        <taxon>Metazoa</taxon>
        <taxon>Chordata</taxon>
        <taxon>Craniata</taxon>
        <taxon>Vertebrata</taxon>
        <taxon>Euteleostomi</taxon>
        <taxon>Actinopterygii</taxon>
        <taxon>Neopterygii</taxon>
        <taxon>Teleostei</taxon>
        <taxon>Neoteleostei</taxon>
        <taxon>Acanthomorphata</taxon>
        <taxon>Gobiaria</taxon>
        <taxon>Gobiiformes</taxon>
        <taxon>Gobioidei</taxon>
        <taxon>Gobiidae</taxon>
        <taxon>Gobiinae</taxon>
        <taxon>Knipowitschia</taxon>
    </lineage>
</organism>
<gene>
    <name evidence="2" type="ORF">KC01_LOCUS21522</name>
</gene>
<reference evidence="2 3" key="1">
    <citation type="submission" date="2024-04" db="EMBL/GenBank/DDBJ databases">
        <authorList>
            <person name="Waldvogel A.-M."/>
            <person name="Schoenle A."/>
        </authorList>
    </citation>
    <scope>NUCLEOTIDE SEQUENCE [LARGE SCALE GENOMIC DNA]</scope>
</reference>
<proteinExistence type="predicted"/>
<evidence type="ECO:0000256" key="1">
    <source>
        <dbReference type="SAM" id="MobiDB-lite"/>
    </source>
</evidence>
<accession>A0AAV2KQJ9</accession>